<accession>A0A2Z2KG19</accession>
<keyword evidence="2" id="KW-1185">Reference proteome</keyword>
<organism evidence="1 2">
    <name type="scientific">Paenibacillus donghaensis</name>
    <dbReference type="NCBI Taxonomy" id="414771"/>
    <lineage>
        <taxon>Bacteria</taxon>
        <taxon>Bacillati</taxon>
        <taxon>Bacillota</taxon>
        <taxon>Bacilli</taxon>
        <taxon>Bacillales</taxon>
        <taxon>Paenibacillaceae</taxon>
        <taxon>Paenibacillus</taxon>
    </lineage>
</organism>
<dbReference type="AlphaFoldDB" id="A0A2Z2KG19"/>
<dbReference type="EMBL" id="CP021780">
    <property type="protein sequence ID" value="ASA25706.1"/>
    <property type="molecule type" value="Genomic_DNA"/>
</dbReference>
<dbReference type="OrthoDB" id="2858797at2"/>
<reference evidence="1 2" key="1">
    <citation type="submission" date="2017-06" db="EMBL/GenBank/DDBJ databases">
        <title>Complete genome sequence of Paenibacillus donghaensis KCTC 13049T isolated from East Sea sediment, South Korea.</title>
        <authorList>
            <person name="Jung B.K."/>
            <person name="Hong S.-J."/>
            <person name="Shin J.-H."/>
        </authorList>
    </citation>
    <scope>NUCLEOTIDE SEQUENCE [LARGE SCALE GENOMIC DNA]</scope>
    <source>
        <strain evidence="1 2">KCTC 13049</strain>
    </source>
</reference>
<name>A0A2Z2KG19_9BACL</name>
<protein>
    <submittedName>
        <fullName evidence="1">Uncharacterized protein</fullName>
    </submittedName>
</protein>
<gene>
    <name evidence="1" type="ORF">B9T62_36255</name>
</gene>
<dbReference type="RefSeq" id="WP_087919667.1">
    <property type="nucleotide sequence ID" value="NZ_CP021780.1"/>
</dbReference>
<dbReference type="Proteomes" id="UP000249890">
    <property type="component" value="Chromosome"/>
</dbReference>
<evidence type="ECO:0000313" key="1">
    <source>
        <dbReference type="EMBL" id="ASA25706.1"/>
    </source>
</evidence>
<dbReference type="KEGG" id="pdh:B9T62_36255"/>
<evidence type="ECO:0000313" key="2">
    <source>
        <dbReference type="Proteomes" id="UP000249890"/>
    </source>
</evidence>
<proteinExistence type="predicted"/>
<sequence length="125" mass="14520">MSMYPYYTIIKESNYDENAGFQYFAFPGSQDTYVAVEHYCTNPNCECTSLILEINRVMPNGKAQKIGDITLRFPDYKIEMIEAKAPYQAKLKRQFKQGIPEVWKSYILQHRNHVREIIGAVNGDI</sequence>